<name>A0A509ECI0_9HYPH</name>
<sequence>MQLTARQIRARIAAAAQEAGTSKALATAAGMSESRVSKSLRSGAHVPDSLLAAAGMWRDDQGDVRLVGDPGPARVQILVVQATGVAGVTAAIALASAALGREEPPS</sequence>
<organism evidence="1 2">
    <name type="scientific">Methylobacterium symbioticum</name>
    <dbReference type="NCBI Taxonomy" id="2584084"/>
    <lineage>
        <taxon>Bacteria</taxon>
        <taxon>Pseudomonadati</taxon>
        <taxon>Pseudomonadota</taxon>
        <taxon>Alphaproteobacteria</taxon>
        <taxon>Hyphomicrobiales</taxon>
        <taxon>Methylobacteriaceae</taxon>
        <taxon>Methylobacterium</taxon>
    </lineage>
</organism>
<evidence type="ECO:0000313" key="1">
    <source>
        <dbReference type="EMBL" id="VUD70873.1"/>
    </source>
</evidence>
<dbReference type="RefSeq" id="WP_059407882.1">
    <property type="nucleotide sequence ID" value="NZ_CABFPH010000014.1"/>
</dbReference>
<dbReference type="Proteomes" id="UP000410984">
    <property type="component" value="Unassembled WGS sequence"/>
</dbReference>
<dbReference type="AlphaFoldDB" id="A0A509ECI0"/>
<evidence type="ECO:0000313" key="2">
    <source>
        <dbReference type="Proteomes" id="UP000410984"/>
    </source>
</evidence>
<dbReference type="EMBL" id="CABFPH010000014">
    <property type="protein sequence ID" value="VUD70873.1"/>
    <property type="molecule type" value="Genomic_DNA"/>
</dbReference>
<reference evidence="1 2" key="1">
    <citation type="submission" date="2019-06" db="EMBL/GenBank/DDBJ databases">
        <authorList>
            <person name="Rodrigo-Torres L."/>
            <person name="Arahal R. D."/>
            <person name="Lucena T."/>
        </authorList>
    </citation>
    <scope>NUCLEOTIDE SEQUENCE [LARGE SCALE GENOMIC DNA]</scope>
    <source>
        <strain evidence="1 2">SB0023/3</strain>
    </source>
</reference>
<keyword evidence="2" id="KW-1185">Reference proteome</keyword>
<accession>A0A509ECI0</accession>
<gene>
    <name evidence="1" type="ORF">MET9862_01447</name>
</gene>
<protein>
    <recommendedName>
        <fullName evidence="3">HTH cro/C1-type domain-containing protein</fullName>
    </recommendedName>
</protein>
<evidence type="ECO:0008006" key="3">
    <source>
        <dbReference type="Google" id="ProtNLM"/>
    </source>
</evidence>
<proteinExistence type="predicted"/>